<name>A0A0D2GFP0_9EURO</name>
<dbReference type="EMBL" id="KN846972">
    <property type="protein sequence ID" value="KIW79618.1"/>
    <property type="molecule type" value="Genomic_DNA"/>
</dbReference>
<reference evidence="2 3" key="1">
    <citation type="submission" date="2015-01" db="EMBL/GenBank/DDBJ databases">
        <title>The Genome Sequence of Fonsecaea pedrosoi CBS 271.37.</title>
        <authorList>
            <consortium name="The Broad Institute Genomics Platform"/>
            <person name="Cuomo C."/>
            <person name="de Hoog S."/>
            <person name="Gorbushina A."/>
            <person name="Stielow B."/>
            <person name="Teixiera M."/>
            <person name="Abouelleil A."/>
            <person name="Chapman S.B."/>
            <person name="Priest M."/>
            <person name="Young S.K."/>
            <person name="Wortman J."/>
            <person name="Nusbaum C."/>
            <person name="Birren B."/>
        </authorList>
    </citation>
    <scope>NUCLEOTIDE SEQUENCE [LARGE SCALE GENOMIC DNA]</scope>
    <source>
        <strain evidence="2 3">CBS 271.37</strain>
    </source>
</reference>
<feature type="coiled-coil region" evidence="1">
    <location>
        <begin position="129"/>
        <end position="218"/>
    </location>
</feature>
<protein>
    <submittedName>
        <fullName evidence="2">Unplaced genomic scaffold supercont1.4, whole genome shotgun sequence</fullName>
    </submittedName>
</protein>
<accession>A0A0D2GFP0</accession>
<dbReference type="HOGENOM" id="CLU_771697_0_0_1"/>
<dbReference type="GeneID" id="25305721"/>
<evidence type="ECO:0000313" key="2">
    <source>
        <dbReference type="EMBL" id="KIW79618.1"/>
    </source>
</evidence>
<evidence type="ECO:0000256" key="1">
    <source>
        <dbReference type="SAM" id="Coils"/>
    </source>
</evidence>
<dbReference type="VEuPathDB" id="FungiDB:Z517_06231"/>
<sequence>MPSAPTRRRRRYNESTAIVEMTRSDFDHMEKSYREQRIELQAMTLQLRKIGLTANELQQDVAARKENQTSLRNELVREKAKSTQLQAESRTMAINIARLKSEIMKLKRTNAMHVAHQQQKMNNMSVGLIEMVMAKYAQLLEANRELKQQNETTAADKVRLKEENIKLETDMALLKDENITLGEKTKIMDQLNEKNIKLVEQNETMAAEKAQMQRLHSKQGQYVKRLEQHVATLELNQHCERVHPETFQAKIGKLTDTYLYKAGGAREGNPYKDLNQVYPVFLNVFTELEAGLFHCLMVSDDNNSDSIPSEQACNALTRVFNSDPAFAKCLGREAQDKMEKELTNIFRDGLELFGRGGMF</sequence>
<keyword evidence="1" id="KW-0175">Coiled coil</keyword>
<dbReference type="AlphaFoldDB" id="A0A0D2GFP0"/>
<evidence type="ECO:0000313" key="3">
    <source>
        <dbReference type="Proteomes" id="UP000053029"/>
    </source>
</evidence>
<organism evidence="2 3">
    <name type="scientific">Fonsecaea pedrosoi CBS 271.37</name>
    <dbReference type="NCBI Taxonomy" id="1442368"/>
    <lineage>
        <taxon>Eukaryota</taxon>
        <taxon>Fungi</taxon>
        <taxon>Dikarya</taxon>
        <taxon>Ascomycota</taxon>
        <taxon>Pezizomycotina</taxon>
        <taxon>Eurotiomycetes</taxon>
        <taxon>Chaetothyriomycetidae</taxon>
        <taxon>Chaetothyriales</taxon>
        <taxon>Herpotrichiellaceae</taxon>
        <taxon>Fonsecaea</taxon>
    </lineage>
</organism>
<dbReference type="Proteomes" id="UP000053029">
    <property type="component" value="Unassembled WGS sequence"/>
</dbReference>
<gene>
    <name evidence="2" type="ORF">Z517_06231</name>
</gene>
<proteinExistence type="predicted"/>
<keyword evidence="3" id="KW-1185">Reference proteome</keyword>
<dbReference type="RefSeq" id="XP_013283426.1">
    <property type="nucleotide sequence ID" value="XM_013427972.1"/>
</dbReference>